<protein>
    <submittedName>
        <fullName evidence="2">Uncharacterized protein</fullName>
    </submittedName>
</protein>
<name>A0A6A6ZSG9_9PLEO</name>
<dbReference type="AlphaFoldDB" id="A0A6A6ZSG9"/>
<keyword evidence="1" id="KW-0812">Transmembrane</keyword>
<dbReference type="EMBL" id="MU006231">
    <property type="protein sequence ID" value="KAF2823728.1"/>
    <property type="molecule type" value="Genomic_DNA"/>
</dbReference>
<gene>
    <name evidence="2" type="ORF">CC86DRAFT_59206</name>
</gene>
<proteinExistence type="predicted"/>
<organism evidence="2 3">
    <name type="scientific">Ophiobolus disseminans</name>
    <dbReference type="NCBI Taxonomy" id="1469910"/>
    <lineage>
        <taxon>Eukaryota</taxon>
        <taxon>Fungi</taxon>
        <taxon>Dikarya</taxon>
        <taxon>Ascomycota</taxon>
        <taxon>Pezizomycotina</taxon>
        <taxon>Dothideomycetes</taxon>
        <taxon>Pleosporomycetidae</taxon>
        <taxon>Pleosporales</taxon>
        <taxon>Pleosporineae</taxon>
        <taxon>Phaeosphaeriaceae</taxon>
        <taxon>Ophiobolus</taxon>
    </lineage>
</organism>
<evidence type="ECO:0000313" key="3">
    <source>
        <dbReference type="Proteomes" id="UP000799424"/>
    </source>
</evidence>
<accession>A0A6A6ZSG9</accession>
<evidence type="ECO:0000256" key="1">
    <source>
        <dbReference type="SAM" id="Phobius"/>
    </source>
</evidence>
<feature type="transmembrane region" description="Helical" evidence="1">
    <location>
        <begin position="91"/>
        <end position="110"/>
    </location>
</feature>
<evidence type="ECO:0000313" key="2">
    <source>
        <dbReference type="EMBL" id="KAF2823728.1"/>
    </source>
</evidence>
<dbReference type="Proteomes" id="UP000799424">
    <property type="component" value="Unassembled WGS sequence"/>
</dbReference>
<keyword evidence="3" id="KW-1185">Reference proteome</keyword>
<sequence>MGSNAVTFRIFAVAACMLRAPRMGDRTSVDLSCTLICILEALVCHRDIDCKSLGKILIVRHLDRAVDLQDSDSAVLGAMGPQGSVQGSNTVAFFVYPFLVAFWICGMRILKMTDLPSLNLLTSSPAWLLSRLPVDCQNLAPLFRSWLFAQNFGELRALHPSTIVYLTDQVVVVASCLRAGCAQNVEKRVVHRPNPEQ</sequence>
<keyword evidence="1" id="KW-0472">Membrane</keyword>
<keyword evidence="1" id="KW-1133">Transmembrane helix</keyword>
<reference evidence="2" key="1">
    <citation type="journal article" date="2020" name="Stud. Mycol.">
        <title>101 Dothideomycetes genomes: a test case for predicting lifestyles and emergence of pathogens.</title>
        <authorList>
            <person name="Haridas S."/>
            <person name="Albert R."/>
            <person name="Binder M."/>
            <person name="Bloem J."/>
            <person name="Labutti K."/>
            <person name="Salamov A."/>
            <person name="Andreopoulos B."/>
            <person name="Baker S."/>
            <person name="Barry K."/>
            <person name="Bills G."/>
            <person name="Bluhm B."/>
            <person name="Cannon C."/>
            <person name="Castanera R."/>
            <person name="Culley D."/>
            <person name="Daum C."/>
            <person name="Ezra D."/>
            <person name="Gonzalez J."/>
            <person name="Henrissat B."/>
            <person name="Kuo A."/>
            <person name="Liang C."/>
            <person name="Lipzen A."/>
            <person name="Lutzoni F."/>
            <person name="Magnuson J."/>
            <person name="Mondo S."/>
            <person name="Nolan M."/>
            <person name="Ohm R."/>
            <person name="Pangilinan J."/>
            <person name="Park H.-J."/>
            <person name="Ramirez L."/>
            <person name="Alfaro M."/>
            <person name="Sun H."/>
            <person name="Tritt A."/>
            <person name="Yoshinaga Y."/>
            <person name="Zwiers L.-H."/>
            <person name="Turgeon B."/>
            <person name="Goodwin S."/>
            <person name="Spatafora J."/>
            <person name="Crous P."/>
            <person name="Grigoriev I."/>
        </authorList>
    </citation>
    <scope>NUCLEOTIDE SEQUENCE</scope>
    <source>
        <strain evidence="2">CBS 113818</strain>
    </source>
</reference>